<evidence type="ECO:0000256" key="3">
    <source>
        <dbReference type="ARBA" id="ARBA00023172"/>
    </source>
</evidence>
<feature type="domain" description="Tyr recombinase" evidence="4">
    <location>
        <begin position="180"/>
        <end position="344"/>
    </location>
</feature>
<dbReference type="InterPro" id="IPR010998">
    <property type="entry name" value="Integrase_recombinase_N"/>
</dbReference>
<dbReference type="EMBL" id="QGDO01000003">
    <property type="protein sequence ID" value="PWJ42233.1"/>
    <property type="molecule type" value="Genomic_DNA"/>
</dbReference>
<dbReference type="PANTHER" id="PTHR30349:SF64">
    <property type="entry name" value="PROPHAGE INTEGRASE INTD-RELATED"/>
    <property type="match status" value="1"/>
</dbReference>
<keyword evidence="6" id="KW-1185">Reference proteome</keyword>
<dbReference type="InterPro" id="IPR011010">
    <property type="entry name" value="DNA_brk_join_enz"/>
</dbReference>
<dbReference type="SUPFAM" id="SSF56349">
    <property type="entry name" value="DNA breaking-rejoining enzymes"/>
    <property type="match status" value="1"/>
</dbReference>
<dbReference type="InterPro" id="IPR013762">
    <property type="entry name" value="Integrase-like_cat_sf"/>
</dbReference>
<dbReference type="Gene3D" id="1.10.443.10">
    <property type="entry name" value="Intergrase catalytic core"/>
    <property type="match status" value="1"/>
</dbReference>
<evidence type="ECO:0000256" key="2">
    <source>
        <dbReference type="ARBA" id="ARBA00023125"/>
    </source>
</evidence>
<sequence>MVRTWERKGKKRFTYLYIATCIHGRKTSFSMKLKLYKNPKSAKERQHNKDIRLLAEQIRSNEEKKLLMYGYGYLDSSRNKVNFFDYAIKIVERKGNSNQQVYLSALKSLVVFNGSDHLLFGEVNSLFLKKYRDFLLNHRSQNTAYSYFNKIGCILKEAIKDELIFNNPMEKVEKIKQVTSNKVALTFQELQQLKATDFNSSKLKKAFLFSCFTGLRVGDTFSVTWSNVSSDNVLSFYPQKTPDKLMKIKLHPTALEMMGKRGSDTQRIFPCSYSNVSKKLKVWMDEVGINKKITYHNSRHTFASLGLEFSGNIYAIKESMGHSNIKTTEVYLHLQKAQKEALINSIPQL</sequence>
<organism evidence="5 6">
    <name type="scientific">Sediminitomix flava</name>
    <dbReference type="NCBI Taxonomy" id="379075"/>
    <lineage>
        <taxon>Bacteria</taxon>
        <taxon>Pseudomonadati</taxon>
        <taxon>Bacteroidota</taxon>
        <taxon>Cytophagia</taxon>
        <taxon>Cytophagales</taxon>
        <taxon>Flammeovirgaceae</taxon>
        <taxon>Sediminitomix</taxon>
    </lineage>
</organism>
<keyword evidence="2" id="KW-0238">DNA-binding</keyword>
<dbReference type="Pfam" id="PF00589">
    <property type="entry name" value="Phage_integrase"/>
    <property type="match status" value="1"/>
</dbReference>
<keyword evidence="3" id="KW-0233">DNA recombination</keyword>
<evidence type="ECO:0000313" key="6">
    <source>
        <dbReference type="Proteomes" id="UP000245535"/>
    </source>
</evidence>
<dbReference type="GO" id="GO:0006310">
    <property type="term" value="P:DNA recombination"/>
    <property type="evidence" value="ECO:0007669"/>
    <property type="project" value="UniProtKB-KW"/>
</dbReference>
<dbReference type="AlphaFoldDB" id="A0A315ZB04"/>
<dbReference type="CDD" id="cd01185">
    <property type="entry name" value="INTN1_C_like"/>
    <property type="match status" value="1"/>
</dbReference>
<proteinExistence type="inferred from homology"/>
<accession>A0A315ZB04</accession>
<comment type="caution">
    <text evidence="5">The sequence shown here is derived from an EMBL/GenBank/DDBJ whole genome shotgun (WGS) entry which is preliminary data.</text>
</comment>
<protein>
    <submittedName>
        <fullName evidence="5">Integrase-like protein</fullName>
    </submittedName>
</protein>
<name>A0A315ZB04_SEDFL</name>
<gene>
    <name evidence="5" type="ORF">BC781_103485</name>
</gene>
<dbReference type="PANTHER" id="PTHR30349">
    <property type="entry name" value="PHAGE INTEGRASE-RELATED"/>
    <property type="match status" value="1"/>
</dbReference>
<evidence type="ECO:0000256" key="1">
    <source>
        <dbReference type="ARBA" id="ARBA00008857"/>
    </source>
</evidence>
<dbReference type="PROSITE" id="PS51898">
    <property type="entry name" value="TYR_RECOMBINASE"/>
    <property type="match status" value="1"/>
</dbReference>
<reference evidence="5 6" key="1">
    <citation type="submission" date="2018-03" db="EMBL/GenBank/DDBJ databases">
        <title>Genomic Encyclopedia of Archaeal and Bacterial Type Strains, Phase II (KMG-II): from individual species to whole genera.</title>
        <authorList>
            <person name="Goeker M."/>
        </authorList>
    </citation>
    <scope>NUCLEOTIDE SEQUENCE [LARGE SCALE GENOMIC DNA]</scope>
    <source>
        <strain evidence="5 6">DSM 28229</strain>
    </source>
</reference>
<dbReference type="InterPro" id="IPR025269">
    <property type="entry name" value="SAM-like_dom"/>
</dbReference>
<dbReference type="Gene3D" id="1.10.150.130">
    <property type="match status" value="1"/>
</dbReference>
<dbReference type="InterPro" id="IPR050090">
    <property type="entry name" value="Tyrosine_recombinase_XerCD"/>
</dbReference>
<dbReference type="GO" id="GO:0015074">
    <property type="term" value="P:DNA integration"/>
    <property type="evidence" value="ECO:0007669"/>
    <property type="project" value="InterPro"/>
</dbReference>
<comment type="similarity">
    <text evidence="1">Belongs to the 'phage' integrase family.</text>
</comment>
<evidence type="ECO:0000259" key="4">
    <source>
        <dbReference type="PROSITE" id="PS51898"/>
    </source>
</evidence>
<dbReference type="Pfam" id="PF13102">
    <property type="entry name" value="Phage_int_SAM_5"/>
    <property type="match status" value="1"/>
</dbReference>
<dbReference type="InterPro" id="IPR002104">
    <property type="entry name" value="Integrase_catalytic"/>
</dbReference>
<dbReference type="GO" id="GO:0003677">
    <property type="term" value="F:DNA binding"/>
    <property type="evidence" value="ECO:0007669"/>
    <property type="project" value="UniProtKB-KW"/>
</dbReference>
<evidence type="ECO:0000313" key="5">
    <source>
        <dbReference type="EMBL" id="PWJ42233.1"/>
    </source>
</evidence>
<dbReference type="Proteomes" id="UP000245535">
    <property type="component" value="Unassembled WGS sequence"/>
</dbReference>